<comment type="caution">
    <text evidence="5">Lacks conserved residue(s) required for the propagation of feature annotation.</text>
</comment>
<dbReference type="PANTHER" id="PTHR20919:SF0">
    <property type="entry name" value="HOMOSERINE O-SUCCINYLTRANSFERASE"/>
    <property type="match status" value="1"/>
</dbReference>
<feature type="site" description="Important for acyl-CoA specificity" evidence="5">
    <location>
        <position position="113"/>
    </location>
</feature>
<evidence type="ECO:0000313" key="7">
    <source>
        <dbReference type="EMBL" id="SMO50403.1"/>
    </source>
</evidence>
<dbReference type="EC" id="2.3.1.31" evidence="5"/>
<feature type="active site" description="Acyl-thioester intermediate" evidence="5 6">
    <location>
        <position position="144"/>
    </location>
</feature>
<dbReference type="InterPro" id="IPR033752">
    <property type="entry name" value="MetA_family"/>
</dbReference>
<evidence type="ECO:0000313" key="8">
    <source>
        <dbReference type="Proteomes" id="UP000316030"/>
    </source>
</evidence>
<dbReference type="CDD" id="cd03131">
    <property type="entry name" value="GATase1_HTS"/>
    <property type="match status" value="1"/>
</dbReference>
<comment type="pathway">
    <text evidence="5">Amino-acid biosynthesis; L-methionine biosynthesis via de novo pathway; O-acetyl-L-homoserine from L-homoserine: step 1/1.</text>
</comment>
<gene>
    <name evidence="5" type="primary">metAA</name>
    <name evidence="7" type="ORF">SAMN06265173_10482</name>
</gene>
<evidence type="ECO:0000256" key="6">
    <source>
        <dbReference type="PIRSR" id="PIRSR000450-1"/>
    </source>
</evidence>
<dbReference type="Gene3D" id="3.40.50.880">
    <property type="match status" value="1"/>
</dbReference>
<feature type="binding site" evidence="5">
    <location>
        <position position="194"/>
    </location>
    <ligand>
        <name>substrate</name>
    </ligand>
</feature>
<dbReference type="HAMAP" id="MF_00295">
    <property type="entry name" value="MetA_acyltransf"/>
    <property type="match status" value="1"/>
</dbReference>
<keyword evidence="8" id="KW-1185">Reference proteome</keyword>
<evidence type="ECO:0000256" key="5">
    <source>
        <dbReference type="HAMAP-Rule" id="MF_00295"/>
    </source>
</evidence>
<keyword evidence="4 5" id="KW-0012">Acyltransferase</keyword>
<dbReference type="GO" id="GO:0019281">
    <property type="term" value="P:L-methionine biosynthetic process from homoserine via O-succinyl-L-homoserine and cystathionine"/>
    <property type="evidence" value="ECO:0007669"/>
    <property type="project" value="InterPro"/>
</dbReference>
<keyword evidence="3 5" id="KW-0808">Transferase</keyword>
<evidence type="ECO:0000256" key="3">
    <source>
        <dbReference type="ARBA" id="ARBA00022679"/>
    </source>
</evidence>
<dbReference type="EMBL" id="FXTO01000004">
    <property type="protein sequence ID" value="SMO50403.1"/>
    <property type="molecule type" value="Genomic_DNA"/>
</dbReference>
<dbReference type="Pfam" id="PF04204">
    <property type="entry name" value="HTS"/>
    <property type="match status" value="1"/>
</dbReference>
<feature type="binding site" evidence="5">
    <location>
        <position position="250"/>
    </location>
    <ligand>
        <name>substrate</name>
    </ligand>
</feature>
<organism evidence="7 8">
    <name type="scientific">Thalassovita litoralis</name>
    <dbReference type="NCBI Taxonomy" id="1010611"/>
    <lineage>
        <taxon>Bacteria</taxon>
        <taxon>Pseudomonadati</taxon>
        <taxon>Pseudomonadota</taxon>
        <taxon>Alphaproteobacteria</taxon>
        <taxon>Rhodobacterales</taxon>
        <taxon>Roseobacteraceae</taxon>
        <taxon>Thalassovita</taxon>
    </lineage>
</organism>
<dbReference type="SUPFAM" id="SSF52317">
    <property type="entry name" value="Class I glutamine amidotransferase-like"/>
    <property type="match status" value="1"/>
</dbReference>
<evidence type="ECO:0000256" key="1">
    <source>
        <dbReference type="ARBA" id="ARBA00022490"/>
    </source>
</evidence>
<comment type="function">
    <text evidence="5">Transfers an acetyl group from acetyl-CoA to L-homoserine, forming acetyl-L-homoserine.</text>
</comment>
<name>A0A521BTD4_9RHOB</name>
<sequence length="317" mass="36639">MPIKLPRDLPAYNVLTQEGVMVMSEEMAAHQDIRPLRIGLLNLMPKKIQTENQFARLIGATPLQIEFSLIRMSEHESKNTGADHLESFYRPFSEVKASGEKFDGLIITGAPIEHLPFEDVTYWDELKQVFDWTQTHVHSTFGVCWGGMAMIHYFHNVHKYVLDKKLFGCYRHMNFAPQSPYLRGFSDDLIMPVSRWTEMRRDEIEAAGLPILLHSDVVGPALVEDPAHRAIYIFNHLEYDSGTLNEEYQRDLASNQIEGAEIQLPLNYFPDNDPSKQPQNRWRSHAHLLYGNWISEIYLTTPYDMDQIGSASTDWRK</sequence>
<evidence type="ECO:0000256" key="2">
    <source>
        <dbReference type="ARBA" id="ARBA00022605"/>
    </source>
</evidence>
<dbReference type="GO" id="GO:0004414">
    <property type="term" value="F:homoserine O-acetyltransferase activity"/>
    <property type="evidence" value="ECO:0007669"/>
    <property type="project" value="UniProtKB-EC"/>
</dbReference>
<dbReference type="PIRSF" id="PIRSF000450">
    <property type="entry name" value="H_ser_succinyltr"/>
    <property type="match status" value="1"/>
</dbReference>
<dbReference type="Proteomes" id="UP000316030">
    <property type="component" value="Unassembled WGS sequence"/>
</dbReference>
<keyword evidence="1 5" id="KW-0963">Cytoplasm</keyword>
<comment type="similarity">
    <text evidence="5">Belongs to the MetA family.</text>
</comment>
<feature type="site" description="Important for substrate specificity" evidence="5">
    <location>
        <position position="194"/>
    </location>
</feature>
<feature type="binding site" evidence="5">
    <location>
        <position position="165"/>
    </location>
    <ligand>
        <name>substrate</name>
    </ligand>
</feature>
<dbReference type="PANTHER" id="PTHR20919">
    <property type="entry name" value="HOMOSERINE O-SUCCINYLTRANSFERASE"/>
    <property type="match status" value="1"/>
</dbReference>
<dbReference type="AlphaFoldDB" id="A0A521BTD4"/>
<dbReference type="GO" id="GO:0008899">
    <property type="term" value="F:homoserine O-succinyltransferase activity"/>
    <property type="evidence" value="ECO:0007669"/>
    <property type="project" value="UniProtKB-UniRule"/>
</dbReference>
<comment type="catalytic activity">
    <reaction evidence="5">
        <text>L-homoserine + acetyl-CoA = O-acetyl-L-homoserine + CoA</text>
        <dbReference type="Rhea" id="RHEA:13701"/>
        <dbReference type="ChEBI" id="CHEBI:57287"/>
        <dbReference type="ChEBI" id="CHEBI:57288"/>
        <dbReference type="ChEBI" id="CHEBI:57476"/>
        <dbReference type="ChEBI" id="CHEBI:57716"/>
        <dbReference type="EC" id="2.3.1.31"/>
    </reaction>
</comment>
<dbReference type="InterPro" id="IPR029062">
    <property type="entry name" value="Class_I_gatase-like"/>
</dbReference>
<dbReference type="InterPro" id="IPR005697">
    <property type="entry name" value="HST_MetA"/>
</dbReference>
<proteinExistence type="inferred from homology"/>
<protein>
    <recommendedName>
        <fullName evidence="5">Homoserine O-acetyltransferase</fullName>
        <shortName evidence="5">HAT</shortName>
        <ecNumber evidence="5">2.3.1.31</ecNumber>
    </recommendedName>
    <alternativeName>
        <fullName evidence="5">Homoserine transacetylase</fullName>
        <shortName evidence="5">HTA</shortName>
    </alternativeName>
</protein>
<dbReference type="RefSeq" id="WP_142492345.1">
    <property type="nucleotide sequence ID" value="NZ_FXTO01000004.1"/>
</dbReference>
<keyword evidence="2 5" id="KW-0028">Amino-acid biosynthesis</keyword>
<evidence type="ECO:0000256" key="4">
    <source>
        <dbReference type="ARBA" id="ARBA00023315"/>
    </source>
</evidence>
<dbReference type="UniPathway" id="UPA00051">
    <property type="reaction ID" value="UER00074"/>
</dbReference>
<feature type="active site" evidence="5">
    <location>
        <position position="238"/>
    </location>
</feature>
<reference evidence="7 8" key="1">
    <citation type="submission" date="2017-05" db="EMBL/GenBank/DDBJ databases">
        <authorList>
            <person name="Varghese N."/>
            <person name="Submissions S."/>
        </authorList>
    </citation>
    <scope>NUCLEOTIDE SEQUENCE [LARGE SCALE GENOMIC DNA]</scope>
    <source>
        <strain evidence="7 8">DSM 29506</strain>
    </source>
</reference>
<accession>A0A521BTD4</accession>
<dbReference type="OrthoDB" id="9772423at2"/>
<keyword evidence="5" id="KW-0486">Methionine biosynthesis</keyword>
<dbReference type="NCBIfam" id="TIGR01001">
    <property type="entry name" value="metA"/>
    <property type="match status" value="1"/>
</dbReference>
<feature type="active site" description="Proton acceptor" evidence="5">
    <location>
        <position position="236"/>
    </location>
</feature>
<comment type="subcellular location">
    <subcellularLocation>
        <location evidence="5">Cytoplasm</location>
    </subcellularLocation>
</comment>
<dbReference type="GO" id="GO:0005737">
    <property type="term" value="C:cytoplasm"/>
    <property type="evidence" value="ECO:0007669"/>
    <property type="project" value="UniProtKB-SubCell"/>
</dbReference>